<comment type="subcellular location">
    <subcellularLocation>
        <location evidence="1">Periplasm</location>
    </subcellularLocation>
</comment>
<dbReference type="OrthoDB" id="6504604at2"/>
<evidence type="ECO:0000313" key="8">
    <source>
        <dbReference type="EMBL" id="SCC66942.1"/>
    </source>
</evidence>
<dbReference type="InterPro" id="IPR036316">
    <property type="entry name" value="Pili_assmbl_chap_C_dom_sf"/>
</dbReference>
<protein>
    <submittedName>
        <fullName evidence="8">P pilus assembly protein, chaperone PapD</fullName>
    </submittedName>
</protein>
<dbReference type="InterPro" id="IPR050643">
    <property type="entry name" value="Periplasmic_pilus_chap"/>
</dbReference>
<name>A0A1C4GFF0_9ENTR</name>
<dbReference type="Pfam" id="PF02753">
    <property type="entry name" value="PapD_C"/>
    <property type="match status" value="1"/>
</dbReference>
<dbReference type="PANTHER" id="PTHR30251:SF0">
    <property type="entry name" value="FIMBRIAL CHAPERONE PROTEIN ELFD-RELATED"/>
    <property type="match status" value="1"/>
</dbReference>
<evidence type="ECO:0000256" key="3">
    <source>
        <dbReference type="ARBA" id="ARBA00022729"/>
    </source>
</evidence>
<organism evidence="8 9">
    <name type="scientific">Kosakonia oryziphila</name>
    <dbReference type="NCBI Taxonomy" id="1005667"/>
    <lineage>
        <taxon>Bacteria</taxon>
        <taxon>Pseudomonadati</taxon>
        <taxon>Pseudomonadota</taxon>
        <taxon>Gammaproteobacteria</taxon>
        <taxon>Enterobacterales</taxon>
        <taxon>Enterobacteriaceae</taxon>
        <taxon>Kosakonia</taxon>
    </lineage>
</organism>
<accession>A0A1C4GFF0</accession>
<dbReference type="InterPro" id="IPR001829">
    <property type="entry name" value="Pili_assmbl_chaperone_bac"/>
</dbReference>
<dbReference type="PANTHER" id="PTHR30251">
    <property type="entry name" value="PILUS ASSEMBLY CHAPERONE"/>
    <property type="match status" value="1"/>
</dbReference>
<dbReference type="InterPro" id="IPR008962">
    <property type="entry name" value="PapD-like_sf"/>
</dbReference>
<dbReference type="Pfam" id="PF00345">
    <property type="entry name" value="PapD_N"/>
    <property type="match status" value="1"/>
</dbReference>
<reference evidence="9" key="1">
    <citation type="submission" date="2016-08" db="EMBL/GenBank/DDBJ databases">
        <authorList>
            <person name="Varghese N."/>
            <person name="Submissions Spin"/>
        </authorList>
    </citation>
    <scope>NUCLEOTIDE SEQUENCE [LARGE SCALE GENOMIC DNA]</scope>
    <source>
        <strain evidence="9">REICA_142</strain>
    </source>
</reference>
<evidence type="ECO:0000259" key="7">
    <source>
        <dbReference type="Pfam" id="PF02753"/>
    </source>
</evidence>
<keyword evidence="4" id="KW-0574">Periplasm</keyword>
<evidence type="ECO:0000256" key="5">
    <source>
        <dbReference type="ARBA" id="ARBA00023186"/>
    </source>
</evidence>
<gene>
    <name evidence="8" type="ORF">GA0061070_106515</name>
</gene>
<sequence length="282" mass="31059">MKDILIMNENSRSTLIQRIMRPLVLFGGGLLFLLSAFPYAEAAKNELQGTFFVSTRLIYPEDAQQGKSIVLNNNSDKDFLLQAYVSQPDTVTSLPTLPGKEFLVTPPLVHLPAHQTQTLRLLRIGGDFPTDRESVFFLTARLIPNEGGEREKNASGSPSVVKYLTALSVKVFWRPQGLDKPNAVEEAAGKLTAKIMGDVLSLKNPTPYYVTLRTLSIGGGDVPTSELVHLIPPFGIQNYRLPTGTKRTAVIPVVWTAIKENGFDTAPYLSPVDTREIVAEHK</sequence>
<keyword evidence="9" id="KW-1185">Reference proteome</keyword>
<proteinExistence type="inferred from homology"/>
<feature type="domain" description="Pili assembly chaperone C-terminal" evidence="7">
    <location>
        <begin position="202"/>
        <end position="262"/>
    </location>
</feature>
<evidence type="ECO:0000256" key="1">
    <source>
        <dbReference type="ARBA" id="ARBA00004418"/>
    </source>
</evidence>
<dbReference type="RefSeq" id="WP_090138481.1">
    <property type="nucleotide sequence ID" value="NZ_FMBC01000065.1"/>
</dbReference>
<keyword evidence="5" id="KW-0143">Chaperone</keyword>
<dbReference type="EMBL" id="FMBC01000065">
    <property type="protein sequence ID" value="SCC66942.1"/>
    <property type="molecule type" value="Genomic_DNA"/>
</dbReference>
<comment type="similarity">
    <text evidence="2">Belongs to the periplasmic pilus chaperone family.</text>
</comment>
<dbReference type="GO" id="GO:0030288">
    <property type="term" value="C:outer membrane-bounded periplasmic space"/>
    <property type="evidence" value="ECO:0007669"/>
    <property type="project" value="InterPro"/>
</dbReference>
<dbReference type="GO" id="GO:0071555">
    <property type="term" value="P:cell wall organization"/>
    <property type="evidence" value="ECO:0007669"/>
    <property type="project" value="InterPro"/>
</dbReference>
<dbReference type="InterPro" id="IPR013783">
    <property type="entry name" value="Ig-like_fold"/>
</dbReference>
<dbReference type="SUPFAM" id="SSF49354">
    <property type="entry name" value="PapD-like"/>
    <property type="match status" value="1"/>
</dbReference>
<dbReference type="Proteomes" id="UP000198515">
    <property type="component" value="Unassembled WGS sequence"/>
</dbReference>
<evidence type="ECO:0000259" key="6">
    <source>
        <dbReference type="Pfam" id="PF00345"/>
    </source>
</evidence>
<feature type="domain" description="Pili assembly chaperone N-terminal" evidence="6">
    <location>
        <begin position="54"/>
        <end position="178"/>
    </location>
</feature>
<evidence type="ECO:0000256" key="2">
    <source>
        <dbReference type="ARBA" id="ARBA00007399"/>
    </source>
</evidence>
<dbReference type="Gene3D" id="2.60.40.10">
    <property type="entry name" value="Immunoglobulins"/>
    <property type="match status" value="2"/>
</dbReference>
<evidence type="ECO:0000256" key="4">
    <source>
        <dbReference type="ARBA" id="ARBA00022764"/>
    </source>
</evidence>
<dbReference type="InterPro" id="IPR016147">
    <property type="entry name" value="Pili_assmbl_chaperone_N"/>
</dbReference>
<dbReference type="AlphaFoldDB" id="A0A1C4GFF0"/>
<evidence type="ECO:0000313" key="9">
    <source>
        <dbReference type="Proteomes" id="UP000198515"/>
    </source>
</evidence>
<dbReference type="PRINTS" id="PR00969">
    <property type="entry name" value="CHAPERONPILI"/>
</dbReference>
<dbReference type="InterPro" id="IPR016148">
    <property type="entry name" value="Pili_assmbl_chaperone_C"/>
</dbReference>
<keyword evidence="3" id="KW-0732">Signal</keyword>
<dbReference type="SUPFAM" id="SSF49584">
    <property type="entry name" value="Periplasmic chaperone C-domain"/>
    <property type="match status" value="1"/>
</dbReference>